<dbReference type="GO" id="GO:0003677">
    <property type="term" value="F:DNA binding"/>
    <property type="evidence" value="ECO:0007669"/>
    <property type="project" value="InterPro"/>
</dbReference>
<dbReference type="GO" id="GO:0008270">
    <property type="term" value="F:zinc ion binding"/>
    <property type="evidence" value="ECO:0007669"/>
    <property type="project" value="InterPro"/>
</dbReference>
<evidence type="ECO:0000256" key="2">
    <source>
        <dbReference type="ARBA" id="ARBA00022515"/>
    </source>
</evidence>
<keyword evidence="2" id="KW-0639">Primosome</keyword>
<keyword evidence="4" id="KW-0548">Nucleotidyltransferase</keyword>
<keyword evidence="3" id="KW-0808">Transferase</keyword>
<dbReference type="SUPFAM" id="SSF57783">
    <property type="entry name" value="Zinc beta-ribbon"/>
    <property type="match status" value="1"/>
</dbReference>
<dbReference type="GO" id="GO:0016779">
    <property type="term" value="F:nucleotidyltransferase activity"/>
    <property type="evidence" value="ECO:0007669"/>
    <property type="project" value="UniProtKB-KW"/>
</dbReference>
<dbReference type="EMBL" id="JAAGNX010000001">
    <property type="protein sequence ID" value="NDV61256.1"/>
    <property type="molecule type" value="Genomic_DNA"/>
</dbReference>
<dbReference type="Proteomes" id="UP000478417">
    <property type="component" value="Unassembled WGS sequence"/>
</dbReference>
<dbReference type="GO" id="GO:0006269">
    <property type="term" value="P:DNA replication, synthesis of primer"/>
    <property type="evidence" value="ECO:0007669"/>
    <property type="project" value="UniProtKB-KW"/>
</dbReference>
<keyword evidence="1" id="KW-0240">DNA-directed RNA polymerase</keyword>
<evidence type="ECO:0000256" key="1">
    <source>
        <dbReference type="ARBA" id="ARBA00022478"/>
    </source>
</evidence>
<dbReference type="InterPro" id="IPR034154">
    <property type="entry name" value="TOPRIM_DnaG/twinkle"/>
</dbReference>
<keyword evidence="6" id="KW-0804">Transcription</keyword>
<dbReference type="GO" id="GO:1990077">
    <property type="term" value="C:primosome complex"/>
    <property type="evidence" value="ECO:0007669"/>
    <property type="project" value="UniProtKB-KW"/>
</dbReference>
<protein>
    <recommendedName>
        <fullName evidence="8">Toprim domain-containing protein</fullName>
    </recommendedName>
</protein>
<dbReference type="PROSITE" id="PS50880">
    <property type="entry name" value="TOPRIM"/>
    <property type="match status" value="1"/>
</dbReference>
<evidence type="ECO:0000256" key="7">
    <source>
        <dbReference type="SAM" id="MobiDB-lite"/>
    </source>
</evidence>
<evidence type="ECO:0000256" key="4">
    <source>
        <dbReference type="ARBA" id="ARBA00022695"/>
    </source>
</evidence>
<dbReference type="CDD" id="cd01029">
    <property type="entry name" value="TOPRIM_primases"/>
    <property type="match status" value="1"/>
</dbReference>
<evidence type="ECO:0000313" key="9">
    <source>
        <dbReference type="EMBL" id="NDV61256.1"/>
    </source>
</evidence>
<evidence type="ECO:0000256" key="5">
    <source>
        <dbReference type="ARBA" id="ARBA00022705"/>
    </source>
</evidence>
<dbReference type="RefSeq" id="WP_163962026.1">
    <property type="nucleotide sequence ID" value="NZ_JAAGNX010000001.1"/>
</dbReference>
<evidence type="ECO:0000313" key="10">
    <source>
        <dbReference type="Proteomes" id="UP000478417"/>
    </source>
</evidence>
<dbReference type="GO" id="GO:0000428">
    <property type="term" value="C:DNA-directed RNA polymerase complex"/>
    <property type="evidence" value="ECO:0007669"/>
    <property type="project" value="UniProtKB-KW"/>
</dbReference>
<accession>A0A6B2LYX1</accession>
<evidence type="ECO:0000256" key="3">
    <source>
        <dbReference type="ARBA" id="ARBA00022679"/>
    </source>
</evidence>
<dbReference type="Gene3D" id="3.40.1360.10">
    <property type="match status" value="1"/>
</dbReference>
<sequence length="365" mass="40142">MIDFEGINAAALGNAEGILQNWLPDGKRNGREWVCRNPKRADNRAGSFSVNLHSGVWADFATGEGGGDLIALYAFLNDCEQGQAARAVADELRMTNPIRKRERRPKYQPAKQNAPQAHTAPLKAKTEPKPAPEIRHYKLGAPAFAWEYRNEAGQATGYACRYEDENGKQVLPFSWTGEKWEWRAMPEPRPLYNLPRVLNKPQAVVIIAEGEKAADAAQGLFPEGVAATWAGGCKAWHKTDWQPLKGRAVIFWPDNDRPGQTVAADVQEHLLGLGAKFVKVIALPFGLPQGWDAADAVAEGWTRGMALELLAGFPNTPEGLCPLCWLRSVVAPVGGPTCKHTFKGWPETWPANHEDFCHGPRRAGD</sequence>
<dbReference type="AlphaFoldDB" id="A0A6B2LYX1"/>
<evidence type="ECO:0000256" key="6">
    <source>
        <dbReference type="ARBA" id="ARBA00023163"/>
    </source>
</evidence>
<reference evidence="9 10" key="1">
    <citation type="submission" date="2020-02" db="EMBL/GenBank/DDBJ databases">
        <title>Albibacoteraceae fam. nov., the first described family within the subdivision 4 Verrucomicrobia.</title>
        <authorList>
            <person name="Xi F."/>
        </authorList>
    </citation>
    <scope>NUCLEOTIDE SEQUENCE [LARGE SCALE GENOMIC DNA]</scope>
    <source>
        <strain evidence="9 10">CK1056</strain>
    </source>
</reference>
<keyword evidence="10" id="KW-1185">Reference proteome</keyword>
<gene>
    <name evidence="9" type="ORF">G0Q06_02190</name>
</gene>
<proteinExistence type="predicted"/>
<feature type="region of interest" description="Disordered" evidence="7">
    <location>
        <begin position="98"/>
        <end position="129"/>
    </location>
</feature>
<organism evidence="9 10">
    <name type="scientific">Oceanipulchritudo coccoides</name>
    <dbReference type="NCBI Taxonomy" id="2706888"/>
    <lineage>
        <taxon>Bacteria</taxon>
        <taxon>Pseudomonadati</taxon>
        <taxon>Verrucomicrobiota</taxon>
        <taxon>Opitutia</taxon>
        <taxon>Puniceicoccales</taxon>
        <taxon>Oceanipulchritudinaceae</taxon>
        <taxon>Oceanipulchritudo</taxon>
    </lineage>
</organism>
<name>A0A6B2LYX1_9BACT</name>
<dbReference type="InterPro" id="IPR006171">
    <property type="entry name" value="TOPRIM_dom"/>
</dbReference>
<dbReference type="Gene3D" id="3.90.580.10">
    <property type="entry name" value="Zinc finger, CHC2-type domain"/>
    <property type="match status" value="1"/>
</dbReference>
<dbReference type="InterPro" id="IPR036977">
    <property type="entry name" value="DNA_primase_Znf_CHC2"/>
</dbReference>
<feature type="domain" description="Toprim" evidence="8">
    <location>
        <begin position="203"/>
        <end position="288"/>
    </location>
</feature>
<keyword evidence="5" id="KW-0235">DNA replication</keyword>
<comment type="caution">
    <text evidence="9">The sequence shown here is derived from an EMBL/GenBank/DDBJ whole genome shotgun (WGS) entry which is preliminary data.</text>
</comment>
<evidence type="ECO:0000259" key="8">
    <source>
        <dbReference type="PROSITE" id="PS50880"/>
    </source>
</evidence>